<evidence type="ECO:0000256" key="4">
    <source>
        <dbReference type="SAM" id="MobiDB-lite"/>
    </source>
</evidence>
<evidence type="ECO:0000256" key="1">
    <source>
        <dbReference type="ARBA" id="ARBA00023016"/>
    </source>
</evidence>
<organism evidence="6 7">
    <name type="scientific">Trametes cubensis</name>
    <dbReference type="NCBI Taxonomy" id="1111947"/>
    <lineage>
        <taxon>Eukaryota</taxon>
        <taxon>Fungi</taxon>
        <taxon>Dikarya</taxon>
        <taxon>Basidiomycota</taxon>
        <taxon>Agaricomycotina</taxon>
        <taxon>Agaricomycetes</taxon>
        <taxon>Polyporales</taxon>
        <taxon>Polyporaceae</taxon>
        <taxon>Trametes</taxon>
    </lineage>
</organism>
<dbReference type="PANTHER" id="PTHR11527">
    <property type="entry name" value="HEAT-SHOCK PROTEIN 20 FAMILY MEMBER"/>
    <property type="match status" value="1"/>
</dbReference>
<gene>
    <name evidence="6" type="ORF">ONZ51_g7934</name>
</gene>
<dbReference type="Gene3D" id="2.60.40.790">
    <property type="match status" value="1"/>
</dbReference>
<evidence type="ECO:0000313" key="6">
    <source>
        <dbReference type="EMBL" id="KAJ8473334.1"/>
    </source>
</evidence>
<dbReference type="CDD" id="cd06464">
    <property type="entry name" value="ACD_sHsps-like"/>
    <property type="match status" value="1"/>
</dbReference>
<feature type="compositionally biased region" description="Polar residues" evidence="4">
    <location>
        <begin position="125"/>
        <end position="140"/>
    </location>
</feature>
<dbReference type="InterPro" id="IPR008978">
    <property type="entry name" value="HSP20-like_chaperone"/>
</dbReference>
<name>A0AAD7TP76_9APHY</name>
<dbReference type="PROSITE" id="PS01031">
    <property type="entry name" value="SHSP"/>
    <property type="match status" value="1"/>
</dbReference>
<evidence type="ECO:0000259" key="5">
    <source>
        <dbReference type="PROSITE" id="PS01031"/>
    </source>
</evidence>
<evidence type="ECO:0000256" key="2">
    <source>
        <dbReference type="PROSITE-ProRule" id="PRU00285"/>
    </source>
</evidence>
<feature type="region of interest" description="Disordered" evidence="4">
    <location>
        <begin position="97"/>
        <end position="140"/>
    </location>
</feature>
<comment type="caution">
    <text evidence="6">The sequence shown here is derived from an EMBL/GenBank/DDBJ whole genome shotgun (WGS) entry which is preliminary data.</text>
</comment>
<dbReference type="Proteomes" id="UP001215151">
    <property type="component" value="Unassembled WGS sequence"/>
</dbReference>
<dbReference type="EMBL" id="JAPEVG010000226">
    <property type="protein sequence ID" value="KAJ8473334.1"/>
    <property type="molecule type" value="Genomic_DNA"/>
</dbReference>
<evidence type="ECO:0000313" key="7">
    <source>
        <dbReference type="Proteomes" id="UP001215151"/>
    </source>
</evidence>
<keyword evidence="1" id="KW-0346">Stress response</keyword>
<dbReference type="InterPro" id="IPR002068">
    <property type="entry name" value="A-crystallin/Hsp20_dom"/>
</dbReference>
<keyword evidence="7" id="KW-1185">Reference proteome</keyword>
<sequence>MSLTRHFFRELRPLFRMLEEPFGRSPSYMGGRFPPREFFDDPFFNSPSMLRPAVDVSEQGDKYVVEAELPGVKKENVNVRIGDGGRTLTIEGKVFSRSGEPQQVQAADASSSAAGSSGTTDGASEGTQALTTKQPESTALSTERLFSGTASFTRTVVLPTPVDSSKVTAKLSDGVLTVTVPKAEDTGSVQINVE</sequence>
<feature type="compositionally biased region" description="Low complexity" evidence="4">
    <location>
        <begin position="106"/>
        <end position="124"/>
    </location>
</feature>
<accession>A0AAD7TP76</accession>
<evidence type="ECO:0000256" key="3">
    <source>
        <dbReference type="RuleBase" id="RU003616"/>
    </source>
</evidence>
<dbReference type="SUPFAM" id="SSF49764">
    <property type="entry name" value="HSP20-like chaperones"/>
    <property type="match status" value="1"/>
</dbReference>
<proteinExistence type="inferred from homology"/>
<feature type="domain" description="SHSP" evidence="5">
    <location>
        <begin position="45"/>
        <end position="194"/>
    </location>
</feature>
<dbReference type="Pfam" id="PF00011">
    <property type="entry name" value="HSP20"/>
    <property type="match status" value="1"/>
</dbReference>
<protein>
    <recommendedName>
        <fullName evidence="5">SHSP domain-containing protein</fullName>
    </recommendedName>
</protein>
<dbReference type="InterPro" id="IPR031107">
    <property type="entry name" value="Small_HSP"/>
</dbReference>
<dbReference type="AlphaFoldDB" id="A0AAD7TP76"/>
<comment type="similarity">
    <text evidence="2 3">Belongs to the small heat shock protein (HSP20) family.</text>
</comment>
<reference evidence="6" key="1">
    <citation type="submission" date="2022-11" db="EMBL/GenBank/DDBJ databases">
        <title>Genome Sequence of Cubamyces cubensis.</title>
        <authorList>
            <person name="Buettner E."/>
        </authorList>
    </citation>
    <scope>NUCLEOTIDE SEQUENCE</scope>
    <source>
        <strain evidence="6">MPL-01</strain>
    </source>
</reference>